<dbReference type="HOGENOM" id="CLU_024804_2_1_1"/>
<dbReference type="SUPFAM" id="SSF50494">
    <property type="entry name" value="Trypsin-like serine proteases"/>
    <property type="match status" value="1"/>
</dbReference>
<dbReference type="VEuPathDB" id="FungiDB:MAN_05955"/>
<accession>A0A0B4G987</accession>
<comment type="caution">
    <text evidence="1">The sequence shown here is derived from an EMBL/GenBank/DDBJ whole genome shotgun (WGS) entry which is preliminary data.</text>
</comment>
<dbReference type="Proteomes" id="UP000031186">
    <property type="component" value="Unassembled WGS sequence"/>
</dbReference>
<dbReference type="InterPro" id="IPR043504">
    <property type="entry name" value="Peptidase_S1_PA_chymotrypsin"/>
</dbReference>
<dbReference type="InterPro" id="IPR009003">
    <property type="entry name" value="Peptidase_S1_PA"/>
</dbReference>
<organism evidence="1 2">
    <name type="scientific">Metarhizium anisopliae (strain ARSEF 549)</name>
    <dbReference type="NCBI Taxonomy" id="3151832"/>
    <lineage>
        <taxon>Eukaryota</taxon>
        <taxon>Fungi</taxon>
        <taxon>Dikarya</taxon>
        <taxon>Ascomycota</taxon>
        <taxon>Pezizomycotina</taxon>
        <taxon>Sordariomycetes</taxon>
        <taxon>Hypocreomycetidae</taxon>
        <taxon>Hypocreales</taxon>
        <taxon>Clavicipitaceae</taxon>
        <taxon>Metarhizium</taxon>
    </lineage>
</organism>
<dbReference type="Gene3D" id="2.40.10.10">
    <property type="entry name" value="Trypsin-like serine proteases"/>
    <property type="match status" value="1"/>
</dbReference>
<evidence type="ECO:0000313" key="1">
    <source>
        <dbReference type="EMBL" id="KID64944.1"/>
    </source>
</evidence>
<protein>
    <submittedName>
        <fullName evidence="1">Peptidase cysteine/serine, trypsin-like protein</fullName>
    </submittedName>
</protein>
<name>A0A0B4G987_METAF</name>
<evidence type="ECO:0000313" key="2">
    <source>
        <dbReference type="Proteomes" id="UP000031186"/>
    </source>
</evidence>
<reference evidence="1 2" key="1">
    <citation type="journal article" date="2014" name="Proc. Natl. Acad. Sci. U.S.A.">
        <title>Trajectory and genomic determinants of fungal-pathogen speciation and host adaptation.</title>
        <authorList>
            <person name="Hu X."/>
            <person name="Xiao G."/>
            <person name="Zheng P."/>
            <person name="Shang Y."/>
            <person name="Su Y."/>
            <person name="Zhang X."/>
            <person name="Liu X."/>
            <person name="Zhan S."/>
            <person name="St Leger R.J."/>
            <person name="Wang C."/>
        </authorList>
    </citation>
    <scope>NUCLEOTIDE SEQUENCE [LARGE SCALE GENOMIC DNA]</scope>
    <source>
        <strain evidence="1 2">ARSEF 549</strain>
    </source>
</reference>
<gene>
    <name evidence="1" type="ORF">MAN_05955</name>
</gene>
<feature type="non-terminal residue" evidence="1">
    <location>
        <position position="1"/>
    </location>
</feature>
<sequence>MEPYRPGEAEREFYYLGLFDPPKLIARTSGTPWSLVEGPDTAERYPPRKSFRAIIQHEILVRWSESVRSNIIRALDGCNWRCFYPIRIGSRDRDAQPPVVHYPVVLMVTVDEIDMEWESAIEIALACREVLRTAGILDVEVELLQATVTKLAESRKLIEGKVNREHWRCDDDPFNMAANINEAMLAVHSSLGYHISQAPRGAEGTMGLHLQLDGDKSKTYGLTNRHVAIAGKEKDVMDYKMQDGDQCHLQLAVPLSALEQCQEKLGEARRVVEYFLKPLQLKIDEFRASKRDEKKANNYRSLLQYADSLKKAVDEVYTARDTGLSERTLGHVAFSPTLASCSNSNAGFSRDWALVELSASQFNDEPENKVYIGNEGVNRSAKGIPSLPDKGECLLKYMDDYGFLPIQGTRPWAREQRQAFRVGKRGRTSGLTFGLVGEIEAILRTPMAAEEAKISWAYLVVAYTTDIERMTGQWAPFSQPGDSGSCVFDHSGRVVGILDGGQKSVEVQRFGKHYQGVSSTLPPKDSITSSTTKVYTDFEKLYGKEGKGAVDITFVTPIDWILDDIREFTGYTANII</sequence>
<dbReference type="EMBL" id="AZNF01000007">
    <property type="protein sequence ID" value="KID64944.1"/>
    <property type="molecule type" value="Genomic_DNA"/>
</dbReference>
<keyword evidence="2" id="KW-1185">Reference proteome</keyword>
<dbReference type="OrthoDB" id="5424209at2759"/>
<dbReference type="AlphaFoldDB" id="A0A0B4G987"/>
<proteinExistence type="predicted"/>